<dbReference type="OrthoDB" id="465052at2"/>
<dbReference type="EMBL" id="MJGC01000042">
    <property type="protein sequence ID" value="OEJ75957.1"/>
    <property type="molecule type" value="Genomic_DNA"/>
</dbReference>
<accession>A0A1E5QMZ0</accession>
<comment type="caution">
    <text evidence="1">The sequence shown here is derived from an EMBL/GenBank/DDBJ whole genome shotgun (WGS) entry which is preliminary data.</text>
</comment>
<evidence type="ECO:0000313" key="1">
    <source>
        <dbReference type="EMBL" id="OEJ75957.1"/>
    </source>
</evidence>
<name>A0A1E5QMZ0_9CYAN</name>
<sequence>MMKFNDVVDVIKSLSTDEKREISLLLKQYLREESRDQIYENFQSTKQEEKQGELIFSKQINRLKELLE</sequence>
<proteinExistence type="predicted"/>
<gene>
    <name evidence="1" type="ORF">BH720_06670</name>
</gene>
<organism evidence="1">
    <name type="scientific">Desertifilum tharense IPPAS B-1220</name>
    <dbReference type="NCBI Taxonomy" id="1781255"/>
    <lineage>
        <taxon>Bacteria</taxon>
        <taxon>Bacillati</taxon>
        <taxon>Cyanobacteriota</taxon>
        <taxon>Cyanophyceae</taxon>
        <taxon>Desertifilales</taxon>
        <taxon>Desertifilaceae</taxon>
        <taxon>Desertifilum</taxon>
    </lineage>
</organism>
<dbReference type="AlphaFoldDB" id="A0A1E5QMZ0"/>
<protein>
    <submittedName>
        <fullName evidence="1">Uncharacterized protein</fullName>
    </submittedName>
</protein>
<dbReference type="RefSeq" id="WP_069966398.1">
    <property type="nucleotide sequence ID" value="NZ_CM124774.1"/>
</dbReference>
<reference evidence="1" key="1">
    <citation type="submission" date="2016-09" db="EMBL/GenBank/DDBJ databases">
        <title>Draft genome of thermotolerant cyanobacterium Desertifilum sp. strain IPPAS B-1220.</title>
        <authorList>
            <person name="Sinetova M.A."/>
            <person name="Bolakhan K."/>
            <person name="Zayadan B.K."/>
            <person name="Mironov K.S."/>
            <person name="Ustinova V."/>
            <person name="Kupriyanova E.V."/>
            <person name="Sidorov R.A."/>
            <person name="Skrypnik A.N."/>
            <person name="Gogoleva N.E."/>
            <person name="Gogolev Y.V."/>
            <person name="Los D.A."/>
        </authorList>
    </citation>
    <scope>NUCLEOTIDE SEQUENCE [LARGE SCALE GENOMIC DNA]</scope>
    <source>
        <strain evidence="1">IPPAS B-1220</strain>
    </source>
</reference>